<protein>
    <submittedName>
        <fullName evidence="2">Methyltransferase</fullName>
    </submittedName>
</protein>
<dbReference type="eggNOG" id="COG4372">
    <property type="taxonomic scope" value="Bacteria"/>
</dbReference>
<accession>W6R1P2</accession>
<dbReference type="Gene3D" id="3.40.50.2000">
    <property type="entry name" value="Glycogen Phosphorylase B"/>
    <property type="match status" value="1"/>
</dbReference>
<evidence type="ECO:0000256" key="1">
    <source>
        <dbReference type="SAM" id="Coils"/>
    </source>
</evidence>
<gene>
    <name evidence="2" type="ORF">BN5_1700</name>
</gene>
<keyword evidence="2" id="KW-0808">Transferase</keyword>
<feature type="coiled-coil region" evidence="1">
    <location>
        <begin position="4"/>
        <end position="31"/>
    </location>
</feature>
<dbReference type="GO" id="GO:0032259">
    <property type="term" value="P:methylation"/>
    <property type="evidence" value="ECO:0007669"/>
    <property type="project" value="UniProtKB-KW"/>
</dbReference>
<organism evidence="2 3">
    <name type="scientific">Ectopseudomonas oleovorans (strain CECT 5344)</name>
    <name type="common">Pseudomonas pseudoalcaligenes</name>
    <dbReference type="NCBI Taxonomy" id="1182590"/>
    <lineage>
        <taxon>Bacteria</taxon>
        <taxon>Pseudomonadati</taxon>
        <taxon>Pseudomonadota</taxon>
        <taxon>Gammaproteobacteria</taxon>
        <taxon>Pseudomonadales</taxon>
        <taxon>Pseudomonadaceae</taxon>
        <taxon>Ectopseudomonas</taxon>
    </lineage>
</organism>
<dbReference type="Proteomes" id="UP000032841">
    <property type="component" value="Chromosome"/>
</dbReference>
<dbReference type="KEGG" id="ppse:BN5_1700"/>
<keyword evidence="2" id="KW-0489">Methyltransferase</keyword>
<keyword evidence="1" id="KW-0175">Coiled coil</keyword>
<dbReference type="HOGENOM" id="CLU_620914_0_0_6"/>
<sequence>MTDKHESEHDLASMRQELASVREELRRLQNSSSYRLSRLLAECLRSPRQLMGLPVALWRLWRDARSRRRPPSPRSALYRQLADECLQLLDQARMNQAPLVFMFSGTTFIQGTRGNRPIRQTQALLRQGARVLFSYHRSRMDEALPEYRQPGLLQLPQDISWQMLADIACAELGAVPRLFIVSYPYPGIEDRLEVFRQQGWRVIYDCRDDWEEFAKVGMARWFRHGVERQLVGQCDATLCVSAPLVAKMQRLAPGRPVLLAPNAVEADFLPQNYRRTPSEPARVGYFGHLSDAWFDWPAFIDIARACPHLVFEVIGHSAPQGLRLPANIELQGPKPWQELYRYAARWSAAIIPFRMGVLADGVDPIKIYEYLSFELPVVSFRMPQIEHYPYTRTVGSVAEFCDALLEACHTQVDKTVINHFIADNTWEVRAQQLLALARADH</sequence>
<dbReference type="SUPFAM" id="SSF53756">
    <property type="entry name" value="UDP-Glycosyltransferase/glycogen phosphorylase"/>
    <property type="match status" value="1"/>
</dbReference>
<proteinExistence type="predicted"/>
<dbReference type="EMBL" id="HG916826">
    <property type="protein sequence ID" value="CDM40286.1"/>
    <property type="molecule type" value="Genomic_DNA"/>
</dbReference>
<dbReference type="OrthoDB" id="9769600at2"/>
<name>W6R1P2_ECTO5</name>
<reference evidence="2 3" key="1">
    <citation type="submission" date="2013-11" db="EMBL/GenBank/DDBJ databases">
        <title>Complete genome sequence of the cyanide-degrading bacterium Pseudomonas pseudoalcaligenes CECT 5344.</title>
        <authorList>
            <person name="Wibberg D."/>
            <person name="Puehler A."/>
            <person name="Schlueter A."/>
        </authorList>
    </citation>
    <scope>NUCLEOTIDE SEQUENCE [LARGE SCALE GENOMIC DNA]</scope>
    <source>
        <strain evidence="3">CECT 5344</strain>
    </source>
</reference>
<dbReference type="GO" id="GO:0008168">
    <property type="term" value="F:methyltransferase activity"/>
    <property type="evidence" value="ECO:0007669"/>
    <property type="project" value="UniProtKB-KW"/>
</dbReference>
<evidence type="ECO:0000313" key="2">
    <source>
        <dbReference type="EMBL" id="CDM40286.1"/>
    </source>
</evidence>
<dbReference type="AlphaFoldDB" id="W6R1P2"/>
<dbReference type="RefSeq" id="WP_003459886.1">
    <property type="nucleotide sequence ID" value="NZ_HG916826.1"/>
</dbReference>
<evidence type="ECO:0000313" key="3">
    <source>
        <dbReference type="Proteomes" id="UP000032841"/>
    </source>
</evidence>